<dbReference type="AlphaFoldDB" id="A0A0N5BY53"/>
<dbReference type="SMART" id="SM00184">
    <property type="entry name" value="RING"/>
    <property type="match status" value="2"/>
</dbReference>
<proteinExistence type="predicted"/>
<keyword evidence="6" id="KW-1185">Reference proteome</keyword>
<dbReference type="GO" id="GO:0004842">
    <property type="term" value="F:ubiquitin-protein transferase activity"/>
    <property type="evidence" value="ECO:0007669"/>
    <property type="project" value="InterPro"/>
</dbReference>
<keyword evidence="1" id="KW-0479">Metal-binding</keyword>
<dbReference type="InterPro" id="IPR001841">
    <property type="entry name" value="Znf_RING"/>
</dbReference>
<accession>A0A0N5BY53</accession>
<dbReference type="InterPro" id="IPR027370">
    <property type="entry name" value="Znf-RING_euk"/>
</dbReference>
<evidence type="ECO:0000259" key="5">
    <source>
        <dbReference type="PROSITE" id="PS50089"/>
    </source>
</evidence>
<evidence type="ECO:0000313" key="6">
    <source>
        <dbReference type="Proteomes" id="UP000046392"/>
    </source>
</evidence>
<dbReference type="Gene3D" id="3.30.40.10">
    <property type="entry name" value="Zinc/RING finger domain, C3HC4 (zinc finger)"/>
    <property type="match status" value="2"/>
</dbReference>
<dbReference type="PANTHER" id="PTHR16047">
    <property type="entry name" value="RFWD3 PROTEIN"/>
    <property type="match status" value="1"/>
</dbReference>
<evidence type="ECO:0000256" key="1">
    <source>
        <dbReference type="ARBA" id="ARBA00022723"/>
    </source>
</evidence>
<evidence type="ECO:0000256" key="3">
    <source>
        <dbReference type="ARBA" id="ARBA00022833"/>
    </source>
</evidence>
<dbReference type="InterPro" id="IPR013083">
    <property type="entry name" value="Znf_RING/FYVE/PHD"/>
</dbReference>
<dbReference type="Pfam" id="PF13445">
    <property type="entry name" value="zf-RING_UBOX"/>
    <property type="match status" value="2"/>
</dbReference>
<keyword evidence="3" id="KW-0862">Zinc</keyword>
<evidence type="ECO:0000256" key="2">
    <source>
        <dbReference type="ARBA" id="ARBA00022771"/>
    </source>
</evidence>
<name>A0A0N5BY53_STREA</name>
<dbReference type="WBParaSite" id="SPAL_0001071400.1">
    <property type="protein sequence ID" value="SPAL_0001071400.1"/>
    <property type="gene ID" value="SPAL_0001071400"/>
</dbReference>
<feature type="domain" description="RING-type" evidence="5">
    <location>
        <begin position="428"/>
        <end position="476"/>
    </location>
</feature>
<dbReference type="STRING" id="174720.A0A0N5BY53"/>
<dbReference type="GO" id="GO:0016567">
    <property type="term" value="P:protein ubiquitination"/>
    <property type="evidence" value="ECO:0007669"/>
    <property type="project" value="InterPro"/>
</dbReference>
<protein>
    <submittedName>
        <fullName evidence="7">RING-type domain-containing protein</fullName>
    </submittedName>
</protein>
<dbReference type="PANTHER" id="PTHR16047:SF7">
    <property type="entry name" value="E3 UBIQUITIN-PROTEIN LIGASE RFWD3"/>
    <property type="match status" value="1"/>
</dbReference>
<dbReference type="SUPFAM" id="SSF57850">
    <property type="entry name" value="RING/U-box"/>
    <property type="match status" value="2"/>
</dbReference>
<evidence type="ECO:0000256" key="4">
    <source>
        <dbReference type="PROSITE-ProRule" id="PRU00175"/>
    </source>
</evidence>
<dbReference type="GO" id="GO:0005634">
    <property type="term" value="C:nucleus"/>
    <property type="evidence" value="ECO:0007669"/>
    <property type="project" value="InterPro"/>
</dbReference>
<reference evidence="7" key="1">
    <citation type="submission" date="2017-02" db="UniProtKB">
        <authorList>
            <consortium name="WormBaseParasite"/>
        </authorList>
    </citation>
    <scope>IDENTIFICATION</scope>
</reference>
<keyword evidence="2 4" id="KW-0863">Zinc-finger</keyword>
<evidence type="ECO:0000313" key="7">
    <source>
        <dbReference type="WBParaSite" id="SPAL_0001071400.1"/>
    </source>
</evidence>
<dbReference type="PROSITE" id="PS50089">
    <property type="entry name" value="ZF_RING_2"/>
    <property type="match status" value="2"/>
</dbReference>
<dbReference type="Proteomes" id="UP000046392">
    <property type="component" value="Unplaced"/>
</dbReference>
<sequence length="673" mass="76257">MPLICAICSEGYTANGTEHALCSTKCGHLFGKSCLEKWARENNNQGRFECPVCCEPIRDSDCHPIYGLPKELVEIKSHDSEDKCLSDDDILKRCILGILKKGSTLFIKKESRKIYKKSVEIIDVHNGYILIVGQHTEAVKIYKKSVEIIDVHNGYILIAGQHPSEQSFMTIYKGNDLIYNGCFGSVPPSAATFNKFSEDAVEFCVGFENGALQDVVLSLNNGVCRDPIENVLFNEDKRIDSMCFLYKNKVVYSTRGCKIFSLSTDKNRIKEDWLGNVNININAITNLNLVNDHVLLGIMDGKIYVFEKNKIPYVFYSEENKKVINFTYDSVVDMILIVNSSQSESNEKDVSNVFRRISKTSMCDNAGCRREVYINSPVEDLPNIVYHLPKKFNPTIISTKDCEKYFIYSFVPNVEKGILQVHLMSFVCVICSDSYTGNGTEHAIFSTKCGHLFGKSCLEKWARENSNQGKFKCPVCCEPVRDSDYHQIYDLPKELLKIKIDDGEDVCCNEDDILKRCLLGTLDKESTFFIETGDRALSREFVTFFDVHNGFILIAGNHEYICKDTDSRNYFLRIYKGLDIFYDRVFGSVPFTTVAFNKFREDAVEFCVGFENGSLQSVVLIPNNGICGTTHERVLFNEESKINSVCFLEKNIVVYSVGECNIFSVPTDNALDK</sequence>
<dbReference type="GO" id="GO:0036297">
    <property type="term" value="P:interstrand cross-link repair"/>
    <property type="evidence" value="ECO:0007669"/>
    <property type="project" value="InterPro"/>
</dbReference>
<dbReference type="InterPro" id="IPR037381">
    <property type="entry name" value="RFWD3"/>
</dbReference>
<dbReference type="GO" id="GO:0008270">
    <property type="term" value="F:zinc ion binding"/>
    <property type="evidence" value="ECO:0007669"/>
    <property type="project" value="UniProtKB-KW"/>
</dbReference>
<organism evidence="6 7">
    <name type="scientific">Strongyloides papillosus</name>
    <name type="common">Intestinal threadworm</name>
    <dbReference type="NCBI Taxonomy" id="174720"/>
    <lineage>
        <taxon>Eukaryota</taxon>
        <taxon>Metazoa</taxon>
        <taxon>Ecdysozoa</taxon>
        <taxon>Nematoda</taxon>
        <taxon>Chromadorea</taxon>
        <taxon>Rhabditida</taxon>
        <taxon>Tylenchina</taxon>
        <taxon>Panagrolaimomorpha</taxon>
        <taxon>Strongyloidoidea</taxon>
        <taxon>Strongyloididae</taxon>
        <taxon>Strongyloides</taxon>
    </lineage>
</organism>
<feature type="domain" description="RING-type" evidence="5">
    <location>
        <begin position="5"/>
        <end position="53"/>
    </location>
</feature>